<feature type="compositionally biased region" description="Pro residues" evidence="3">
    <location>
        <begin position="62"/>
        <end position="72"/>
    </location>
</feature>
<sequence>MKPTMQGILLLLLLSIHFSTTAAVSSPYHHQRRRLLHQPFFPSGSLLPPTQPPTWSSSPSPSSSPKPQPQPQQQPKLPFSSSSSSSSSPPQTTLRPFFPSYHSPPPPPSPTALTSFPANISSLLFPQTSSSHPHRRHRLALAISASLLSAVLIAAFAVAFLYHRRRKTRSSSAADDLDKARSASRSDSLRLFPPNTVTSDGGGHKSRGGTPNHSSEFLYLGTLVNSRGGGVDHRETAAAAANFSNAGIKIGVSTASPYRKLGSPELKPLPPLPKHNFRRNYRNGSDEDEEDDEEFFSPRGSAADNGSPGRAGSSSRREAQGLKVDTFGSRRSFNSRTTSYPCSKSPSPTATSTTSPASLKSRSPDSVVNFMIPPPPSRPPPSPSLSASSSPSERGSSPKKQSPEKQSVAVKLPPPPPPPPPARFWEVPADTRRLSSEGPPVLVAPSRAFQSIEAVTSSAEEAQEQVKRSEEKPKLKPLHWDKVRASSDRAMVWDHLKSSSFQLNEEMIETLFTANNTNMVAKDNGRRPIMASLVQENRVLDPKKSQNIAILLRALNVTIDEVCEALLEGNSDALGTELLESLLKMAPTKEEEWKLREYKDESPFKLGPAEKFLKAVLDIPFAFKRVDALLYMANFDSEVDYLKRSFNTLEVACGELKNSRMFLKLLEAVLKTGNRMNVGTNRGDAHAFKLDTLLKLVDIKGADGKTTLLHFVVQEIIRAEGLRLSGTNHGASAEKSHQSSYWDDVEFKKLGLQVVSGLSGELSNVKKAAAMDSDVLNNEVIKLAGGILKVAEVLKLNEEVALKENSSQKFSEAMNGFLKKAAQEIEKLQTQEKVSLSLVKEITEYFHGNSAKEEARPFRIFMVVRDFLSILDQVCKDVGKVNERSIVGLGLARQFPTATNPTMAPAFFPGLNGKQQQQQQQQQHYGSSDDESSSSSYSA</sequence>
<dbReference type="Gene3D" id="1.20.58.2220">
    <property type="entry name" value="Formin, FH2 domain"/>
    <property type="match status" value="1"/>
</dbReference>
<proteinExistence type="inferred from homology"/>
<feature type="region of interest" description="Disordered" evidence="3">
    <location>
        <begin position="169"/>
        <end position="214"/>
    </location>
</feature>
<feature type="compositionally biased region" description="Low complexity" evidence="3">
    <location>
        <begin position="73"/>
        <end position="101"/>
    </location>
</feature>
<dbReference type="InterPro" id="IPR042201">
    <property type="entry name" value="FH2_Formin_sf"/>
</dbReference>
<dbReference type="Proteomes" id="UP001187192">
    <property type="component" value="Unassembled WGS sequence"/>
</dbReference>
<dbReference type="GO" id="GO:0051015">
    <property type="term" value="F:actin filament binding"/>
    <property type="evidence" value="ECO:0007669"/>
    <property type="project" value="InterPro"/>
</dbReference>
<feature type="transmembrane region" description="Helical" evidence="4">
    <location>
        <begin position="139"/>
        <end position="162"/>
    </location>
</feature>
<dbReference type="SUPFAM" id="SSF101447">
    <property type="entry name" value="Formin homology 2 domain (FH2 domain)"/>
    <property type="match status" value="1"/>
</dbReference>
<dbReference type="AlphaFoldDB" id="A0AA88CZ25"/>
<feature type="compositionally biased region" description="Low complexity" evidence="3">
    <location>
        <begin position="384"/>
        <end position="407"/>
    </location>
</feature>
<dbReference type="GO" id="GO:0045010">
    <property type="term" value="P:actin nucleation"/>
    <property type="evidence" value="ECO:0007669"/>
    <property type="project" value="InterPro"/>
</dbReference>
<feature type="compositionally biased region" description="Low complexity" evidence="3">
    <location>
        <begin position="341"/>
        <end position="361"/>
    </location>
</feature>
<feature type="compositionally biased region" description="Acidic residues" evidence="3">
    <location>
        <begin position="286"/>
        <end position="295"/>
    </location>
</feature>
<evidence type="ECO:0000259" key="6">
    <source>
        <dbReference type="PROSITE" id="PS51444"/>
    </source>
</evidence>
<dbReference type="PANTHER" id="PTHR23213">
    <property type="entry name" value="FORMIN-RELATED"/>
    <property type="match status" value="1"/>
</dbReference>
<feature type="compositionally biased region" description="Low complexity" evidence="3">
    <location>
        <begin position="45"/>
        <end position="61"/>
    </location>
</feature>
<dbReference type="SMART" id="SM00498">
    <property type="entry name" value="FH2"/>
    <property type="match status" value="1"/>
</dbReference>
<keyword evidence="4" id="KW-1133">Transmembrane helix</keyword>
<feature type="domain" description="FH2" evidence="6">
    <location>
        <begin position="465"/>
        <end position="897"/>
    </location>
</feature>
<feature type="chain" id="PRO_5041669563" description="Formin-like protein" evidence="5">
    <location>
        <begin position="24"/>
        <end position="939"/>
    </location>
</feature>
<reference evidence="7" key="1">
    <citation type="submission" date="2023-07" db="EMBL/GenBank/DDBJ databases">
        <title>draft genome sequence of fig (Ficus carica).</title>
        <authorList>
            <person name="Takahashi T."/>
            <person name="Nishimura K."/>
        </authorList>
    </citation>
    <scope>NUCLEOTIDE SEQUENCE</scope>
</reference>
<dbReference type="PANTHER" id="PTHR23213:SF368">
    <property type="entry name" value="HISTONE H3-K79 METHYLTRANSFERASE"/>
    <property type="match status" value="1"/>
</dbReference>
<feature type="compositionally biased region" description="Polar residues" evidence="3">
    <location>
        <begin position="329"/>
        <end position="340"/>
    </location>
</feature>
<feature type="region of interest" description="Disordered" evidence="3">
    <location>
        <begin position="40"/>
        <end position="115"/>
    </location>
</feature>
<gene>
    <name evidence="7" type="ORF">TIFTF001_005788</name>
</gene>
<keyword evidence="4" id="KW-0812">Transmembrane</keyword>
<feature type="region of interest" description="Disordered" evidence="3">
    <location>
        <begin position="256"/>
        <end position="426"/>
    </location>
</feature>
<feature type="compositionally biased region" description="Pro residues" evidence="3">
    <location>
        <begin position="412"/>
        <end position="422"/>
    </location>
</feature>
<comment type="caution">
    <text evidence="7">The sequence shown here is derived from an EMBL/GenBank/DDBJ whole genome shotgun (WGS) entry which is preliminary data.</text>
</comment>
<dbReference type="InterPro" id="IPR015425">
    <property type="entry name" value="FH2_Formin"/>
</dbReference>
<evidence type="ECO:0000313" key="8">
    <source>
        <dbReference type="Proteomes" id="UP001187192"/>
    </source>
</evidence>
<evidence type="ECO:0000256" key="4">
    <source>
        <dbReference type="SAM" id="Phobius"/>
    </source>
</evidence>
<dbReference type="Pfam" id="PF02181">
    <property type="entry name" value="FH2"/>
    <property type="match status" value="1"/>
</dbReference>
<comment type="similarity">
    <text evidence="1">Belongs to the formin-like family. Class-I subfamily.</text>
</comment>
<keyword evidence="5" id="KW-0732">Signal</keyword>
<evidence type="ECO:0000313" key="7">
    <source>
        <dbReference type="EMBL" id="GMN36161.1"/>
    </source>
</evidence>
<dbReference type="InterPro" id="IPR027643">
    <property type="entry name" value="Formin-like_plant"/>
</dbReference>
<name>A0AA88CZ25_FICCA</name>
<feature type="signal peptide" evidence="5">
    <location>
        <begin position="1"/>
        <end position="23"/>
    </location>
</feature>
<dbReference type="PROSITE" id="PS51444">
    <property type="entry name" value="FH2"/>
    <property type="match status" value="1"/>
</dbReference>
<feature type="region of interest" description="Disordered" evidence="3">
    <location>
        <begin position="902"/>
        <end position="939"/>
    </location>
</feature>
<accession>A0AA88CZ25</accession>
<evidence type="ECO:0000256" key="1">
    <source>
        <dbReference type="ARBA" id="ARBA00025793"/>
    </source>
</evidence>
<organism evidence="7 8">
    <name type="scientific">Ficus carica</name>
    <name type="common">Common fig</name>
    <dbReference type="NCBI Taxonomy" id="3494"/>
    <lineage>
        <taxon>Eukaryota</taxon>
        <taxon>Viridiplantae</taxon>
        <taxon>Streptophyta</taxon>
        <taxon>Embryophyta</taxon>
        <taxon>Tracheophyta</taxon>
        <taxon>Spermatophyta</taxon>
        <taxon>Magnoliopsida</taxon>
        <taxon>eudicotyledons</taxon>
        <taxon>Gunneridae</taxon>
        <taxon>Pentapetalae</taxon>
        <taxon>rosids</taxon>
        <taxon>fabids</taxon>
        <taxon>Rosales</taxon>
        <taxon>Moraceae</taxon>
        <taxon>Ficeae</taxon>
        <taxon>Ficus</taxon>
    </lineage>
</organism>
<feature type="compositionally biased region" description="Pro residues" evidence="3">
    <location>
        <begin position="372"/>
        <end position="383"/>
    </location>
</feature>
<dbReference type="EMBL" id="BTGU01000006">
    <property type="protein sequence ID" value="GMN36161.1"/>
    <property type="molecule type" value="Genomic_DNA"/>
</dbReference>
<keyword evidence="4" id="KW-0472">Membrane</keyword>
<evidence type="ECO:0000256" key="2">
    <source>
        <dbReference type="RuleBase" id="RU361260"/>
    </source>
</evidence>
<protein>
    <recommendedName>
        <fullName evidence="2">Formin-like protein</fullName>
    </recommendedName>
</protein>
<keyword evidence="8" id="KW-1185">Reference proteome</keyword>
<evidence type="ECO:0000256" key="3">
    <source>
        <dbReference type="SAM" id="MobiDB-lite"/>
    </source>
</evidence>
<evidence type="ECO:0000256" key="5">
    <source>
        <dbReference type="SAM" id="SignalP"/>
    </source>
</evidence>